<accession>A0A5P8WBM0</accession>
<dbReference type="RefSeq" id="WP_225892714.1">
    <property type="nucleotide sequence ID" value="NZ_CP045227.1"/>
</dbReference>
<dbReference type="EMBL" id="CP045227">
    <property type="protein sequence ID" value="QFS49951.1"/>
    <property type="molecule type" value="Genomic_DNA"/>
</dbReference>
<proteinExistence type="predicted"/>
<reference evidence="6 7" key="1">
    <citation type="submission" date="2019-10" db="EMBL/GenBank/DDBJ databases">
        <title>Genomic and transcriptomic insights into the perfect genentic adaptation of a filamentous nitrogen-fixing cyanobacterium to rice fields.</title>
        <authorList>
            <person name="Chen Z."/>
        </authorList>
    </citation>
    <scope>NUCLEOTIDE SEQUENCE [LARGE SCALE GENOMIC DNA]</scope>
    <source>
        <strain evidence="6">CCNUC1</strain>
    </source>
</reference>
<dbReference type="GO" id="GO:0046306">
    <property type="term" value="P:alkanesulfonate catabolic process"/>
    <property type="evidence" value="ECO:0007669"/>
    <property type="project" value="TreeGrafter"/>
</dbReference>
<dbReference type="Gene3D" id="3.20.20.30">
    <property type="entry name" value="Luciferase-like domain"/>
    <property type="match status" value="1"/>
</dbReference>
<keyword evidence="2" id="KW-0288">FMN</keyword>
<gene>
    <name evidence="6" type="ORF">GXM_07445</name>
</gene>
<dbReference type="GO" id="GO:0008726">
    <property type="term" value="F:alkanesulfonate monooxygenase activity"/>
    <property type="evidence" value="ECO:0007669"/>
    <property type="project" value="TreeGrafter"/>
</dbReference>
<evidence type="ECO:0000256" key="2">
    <source>
        <dbReference type="ARBA" id="ARBA00022643"/>
    </source>
</evidence>
<dbReference type="PANTHER" id="PTHR42847">
    <property type="entry name" value="ALKANESULFONATE MONOOXYGENASE"/>
    <property type="match status" value="1"/>
</dbReference>
<dbReference type="InterPro" id="IPR050172">
    <property type="entry name" value="SsuD_RutA_monooxygenase"/>
</dbReference>
<dbReference type="KEGG" id="nsh:GXM_07445"/>
<protein>
    <submittedName>
        <fullName evidence="6">SsuD, alkanesulfonate monooxygenase</fullName>
    </submittedName>
</protein>
<dbReference type="Pfam" id="PF00296">
    <property type="entry name" value="Bac_luciferase"/>
    <property type="match status" value="1"/>
</dbReference>
<evidence type="ECO:0000256" key="3">
    <source>
        <dbReference type="ARBA" id="ARBA00023002"/>
    </source>
</evidence>
<evidence type="ECO:0000313" key="7">
    <source>
        <dbReference type="Proteomes" id="UP000326678"/>
    </source>
</evidence>
<keyword evidence="3" id="KW-0560">Oxidoreductase</keyword>
<evidence type="ECO:0000313" key="6">
    <source>
        <dbReference type="EMBL" id="QFS49951.1"/>
    </source>
</evidence>
<organism evidence="6 7">
    <name type="scientific">Nostoc sphaeroides CCNUC1</name>
    <dbReference type="NCBI Taxonomy" id="2653204"/>
    <lineage>
        <taxon>Bacteria</taxon>
        <taxon>Bacillati</taxon>
        <taxon>Cyanobacteriota</taxon>
        <taxon>Cyanophyceae</taxon>
        <taxon>Nostocales</taxon>
        <taxon>Nostocaceae</taxon>
        <taxon>Nostoc</taxon>
    </lineage>
</organism>
<evidence type="ECO:0000256" key="1">
    <source>
        <dbReference type="ARBA" id="ARBA00022630"/>
    </source>
</evidence>
<keyword evidence="1" id="KW-0285">Flavoprotein</keyword>
<dbReference type="PANTHER" id="PTHR42847:SF9">
    <property type="entry name" value="BLL6451 PROTEIN"/>
    <property type="match status" value="1"/>
</dbReference>
<evidence type="ECO:0000256" key="4">
    <source>
        <dbReference type="ARBA" id="ARBA00023033"/>
    </source>
</evidence>
<dbReference type="SUPFAM" id="SSF51679">
    <property type="entry name" value="Bacterial luciferase-like"/>
    <property type="match status" value="1"/>
</dbReference>
<dbReference type="Proteomes" id="UP000326678">
    <property type="component" value="Chromosome Gxm2"/>
</dbReference>
<evidence type="ECO:0000259" key="5">
    <source>
        <dbReference type="Pfam" id="PF00296"/>
    </source>
</evidence>
<keyword evidence="4 6" id="KW-0503">Monooxygenase</keyword>
<dbReference type="InterPro" id="IPR011251">
    <property type="entry name" value="Luciferase-like_dom"/>
</dbReference>
<sequence>MSVEFIGMIGTREASELHDPTVSLTGGSIDLAYVRKFAKVHEDGGFDRVLVGYSSTGPDGFNVVSYVAAATERLKFLLAHRPGFVAPTLPGFLTSEKKMLGLAKFKMI</sequence>
<dbReference type="InterPro" id="IPR036661">
    <property type="entry name" value="Luciferase-like_sf"/>
</dbReference>
<feature type="domain" description="Luciferase-like" evidence="5">
    <location>
        <begin position="8"/>
        <end position="88"/>
    </location>
</feature>
<dbReference type="AlphaFoldDB" id="A0A5P8WBM0"/>
<keyword evidence="7" id="KW-1185">Reference proteome</keyword>
<name>A0A5P8WBM0_9NOSO</name>